<reference evidence="1 2" key="1">
    <citation type="submission" date="2018-05" db="EMBL/GenBank/DDBJ databases">
        <title>A metagenomic window into the 2 km-deep terrestrial subsurface aquifer revealed taxonomically and functionally diverse microbial community comprising novel uncultured bacterial lineages.</title>
        <authorList>
            <person name="Kadnikov V.V."/>
            <person name="Mardanov A.V."/>
            <person name="Beletsky A.V."/>
            <person name="Banks D."/>
            <person name="Pimenov N.V."/>
            <person name="Frank Y.A."/>
            <person name="Karnachuk O.V."/>
            <person name="Ravin N.V."/>
        </authorList>
    </citation>
    <scope>NUCLEOTIDE SEQUENCE [LARGE SCALE GENOMIC DNA]</scope>
    <source>
        <strain evidence="1">BY</strain>
    </source>
</reference>
<protein>
    <submittedName>
        <fullName evidence="1">Uncharacterized protein</fullName>
    </submittedName>
</protein>
<dbReference type="KEGG" id="schv:BRCON_0259"/>
<sequence>MNLAQNICAREGALLQNPTVPSESSTIGASVGQENILAIQNFILSIRPTGL</sequence>
<gene>
    <name evidence="1" type="ORF">BRCON_0259</name>
</gene>
<organism evidence="1 2">
    <name type="scientific">Sumerlaea chitinivorans</name>
    <dbReference type="NCBI Taxonomy" id="2250252"/>
    <lineage>
        <taxon>Bacteria</taxon>
        <taxon>Candidatus Sumerlaeota</taxon>
        <taxon>Candidatus Sumerlaeia</taxon>
        <taxon>Candidatus Sumerlaeales</taxon>
        <taxon>Candidatus Sumerlaeaceae</taxon>
        <taxon>Candidatus Sumerlaea</taxon>
    </lineage>
</organism>
<accession>A0A2Z4Y298</accession>
<evidence type="ECO:0000313" key="2">
    <source>
        <dbReference type="Proteomes" id="UP000262583"/>
    </source>
</evidence>
<dbReference type="EMBL" id="CP030759">
    <property type="protein sequence ID" value="AXA35036.1"/>
    <property type="molecule type" value="Genomic_DNA"/>
</dbReference>
<name>A0A2Z4Y298_SUMC1</name>
<proteinExistence type="predicted"/>
<dbReference type="AlphaFoldDB" id="A0A2Z4Y298"/>
<evidence type="ECO:0000313" key="1">
    <source>
        <dbReference type="EMBL" id="AXA35036.1"/>
    </source>
</evidence>
<dbReference type="Proteomes" id="UP000262583">
    <property type="component" value="Chromosome"/>
</dbReference>